<dbReference type="AlphaFoldDB" id="A0A8H7CHW5"/>
<gene>
    <name evidence="3" type="ORF">MVEN_02129000</name>
</gene>
<evidence type="ECO:0000313" key="3">
    <source>
        <dbReference type="EMBL" id="KAF7336926.1"/>
    </source>
</evidence>
<feature type="region of interest" description="Disordered" evidence="2">
    <location>
        <begin position="491"/>
        <end position="516"/>
    </location>
</feature>
<protein>
    <submittedName>
        <fullName evidence="3">Uncharacterized protein</fullName>
    </submittedName>
</protein>
<reference evidence="3" key="1">
    <citation type="submission" date="2020-05" db="EMBL/GenBank/DDBJ databases">
        <title>Mycena genomes resolve the evolution of fungal bioluminescence.</title>
        <authorList>
            <person name="Tsai I.J."/>
        </authorList>
    </citation>
    <scope>NUCLEOTIDE SEQUENCE</scope>
    <source>
        <strain evidence="3">CCC161011</strain>
    </source>
</reference>
<comment type="caution">
    <text evidence="3">The sequence shown here is derived from an EMBL/GenBank/DDBJ whole genome shotgun (WGS) entry which is preliminary data.</text>
</comment>
<dbReference type="EMBL" id="JACAZI010000022">
    <property type="protein sequence ID" value="KAF7336926.1"/>
    <property type="molecule type" value="Genomic_DNA"/>
</dbReference>
<keyword evidence="1" id="KW-0175">Coiled coil</keyword>
<sequence length="755" mass="84238">MSLCGQNLYELCGAWRLCLLPLRLKHVRADSNDAGWDFHPSNFNLSVYTEFKNATDFEIVGGQFVSGDVHYHGAPALRSNRRLSALPCPAAELDRGRLPDTPSDYAESELYCSQLLRRKRGFPLYVPTPQRNLPEEYQRRGTSIGDVGRVTPEGVFDFFFNIYLPADHAINANDVPEDFYPLMPYAVKDIVHLDFDPGSFVSSASIHAWDPDALSEDEEFLFTCKAPSGAVLALPDGSQFEKLENVENIRRYAAHNAESWYSQEVSPVFKMLPPGPNFHSHSNRALAPMADTSIDSSVAPQRSARHSLLRRWEARYYATIPLSFMALQFRLGKGYGDGFFGNVGIHPITDSQIRQSSSTFIPFGSQGSLFSWSLGFSSGGGASGGRKYASGDEVLILDLSLTSEITHPGRIINNYILLQVPDATAVITHDDDWSDIFAETDPICNSRDLLACISEKFMMAEQDGIVSLVSKSGEAARDELDSVSYDSALADSDLTPKSSEMDLDSQEPSKMDVDPDTSSVAYYGSPVSSTVDRTGTNESLFPSSPFTTSTFHDLTRPNSVVKSVSTQIPTNPPENPQEVEIRRLRQKLHEMEQLYDRAREQVKALESERASHRASAEESLCLPQSTQLSNSSFESSWNARTDARIRQFCAINRAGNALCAWHDARRERRVHPPRMAPVGYLNCGCTYEEALFEESLARHHVGSYLPGETVRMDPALRNPLLKLLQERYEYQDGDFERDPRTGDWIAGEGPAFWEH</sequence>
<evidence type="ECO:0000313" key="4">
    <source>
        <dbReference type="Proteomes" id="UP000620124"/>
    </source>
</evidence>
<organism evidence="3 4">
    <name type="scientific">Mycena venus</name>
    <dbReference type="NCBI Taxonomy" id="2733690"/>
    <lineage>
        <taxon>Eukaryota</taxon>
        <taxon>Fungi</taxon>
        <taxon>Dikarya</taxon>
        <taxon>Basidiomycota</taxon>
        <taxon>Agaricomycotina</taxon>
        <taxon>Agaricomycetes</taxon>
        <taxon>Agaricomycetidae</taxon>
        <taxon>Agaricales</taxon>
        <taxon>Marasmiineae</taxon>
        <taxon>Mycenaceae</taxon>
        <taxon>Mycena</taxon>
    </lineage>
</organism>
<keyword evidence="4" id="KW-1185">Reference proteome</keyword>
<evidence type="ECO:0000256" key="1">
    <source>
        <dbReference type="SAM" id="Coils"/>
    </source>
</evidence>
<dbReference type="OrthoDB" id="3222060at2759"/>
<feature type="coiled-coil region" evidence="1">
    <location>
        <begin position="581"/>
        <end position="615"/>
    </location>
</feature>
<name>A0A8H7CHW5_9AGAR</name>
<accession>A0A8H7CHW5</accession>
<evidence type="ECO:0000256" key="2">
    <source>
        <dbReference type="SAM" id="MobiDB-lite"/>
    </source>
</evidence>
<proteinExistence type="predicted"/>
<dbReference type="Proteomes" id="UP000620124">
    <property type="component" value="Unassembled WGS sequence"/>
</dbReference>